<gene>
    <name evidence="11" type="primary">Mas1_1</name>
    <name evidence="11" type="ORF">PSOCRE_R15395</name>
</gene>
<comment type="subcellular location">
    <subcellularLocation>
        <location evidence="1">Membrane</location>
        <topology evidence="1">Multi-pass membrane protein</topology>
    </subcellularLocation>
</comment>
<keyword evidence="7 8" id="KW-0807">Transducer</keyword>
<dbReference type="AlphaFoldDB" id="A0A7K9XAD8"/>
<protein>
    <submittedName>
        <fullName evidence="11">MAS protein</fullName>
    </submittedName>
</protein>
<evidence type="ECO:0000256" key="8">
    <source>
        <dbReference type="RuleBase" id="RU000688"/>
    </source>
</evidence>
<evidence type="ECO:0000256" key="5">
    <source>
        <dbReference type="ARBA" id="ARBA00023136"/>
    </source>
</evidence>
<dbReference type="SUPFAM" id="SSF81321">
    <property type="entry name" value="Family A G protein-coupled receptor-like"/>
    <property type="match status" value="1"/>
</dbReference>
<accession>A0A7K9XAD8</accession>
<evidence type="ECO:0000256" key="3">
    <source>
        <dbReference type="ARBA" id="ARBA00022989"/>
    </source>
</evidence>
<comment type="caution">
    <text evidence="11">The sequence shown here is derived from an EMBL/GenBank/DDBJ whole genome shotgun (WGS) entry which is preliminary data.</text>
</comment>
<evidence type="ECO:0000256" key="9">
    <source>
        <dbReference type="SAM" id="Phobius"/>
    </source>
</evidence>
<dbReference type="PANTHER" id="PTHR11334">
    <property type="entry name" value="MAS-RELATED G-PROTEIN COUPLED RECEPTOR"/>
    <property type="match status" value="1"/>
</dbReference>
<feature type="non-terminal residue" evidence="11">
    <location>
        <position position="139"/>
    </location>
</feature>
<dbReference type="PROSITE" id="PS00237">
    <property type="entry name" value="G_PROTEIN_RECEP_F1_1"/>
    <property type="match status" value="1"/>
</dbReference>
<keyword evidence="5 9" id="KW-0472">Membrane</keyword>
<evidence type="ECO:0000259" key="10">
    <source>
        <dbReference type="PROSITE" id="PS50262"/>
    </source>
</evidence>
<evidence type="ECO:0000256" key="6">
    <source>
        <dbReference type="ARBA" id="ARBA00023170"/>
    </source>
</evidence>
<dbReference type="PRINTS" id="PR02108">
    <property type="entry name" value="MRGPCRFAMILY"/>
</dbReference>
<dbReference type="InterPro" id="IPR000276">
    <property type="entry name" value="GPCR_Rhodpsn"/>
</dbReference>
<reference evidence="11 12" key="1">
    <citation type="submission" date="2019-09" db="EMBL/GenBank/DDBJ databases">
        <title>Bird 10,000 Genomes (B10K) Project - Family phase.</title>
        <authorList>
            <person name="Zhang G."/>
        </authorList>
    </citation>
    <scope>NUCLEOTIDE SEQUENCE [LARGE SCALE GENOMIC DNA]</scope>
    <source>
        <strain evidence="11">B10K-DU-001-60</strain>
        <tissue evidence="11">Muscle</tissue>
    </source>
</reference>
<dbReference type="InterPro" id="IPR026234">
    <property type="entry name" value="MRGPCRFAMILY"/>
</dbReference>
<dbReference type="GO" id="GO:0004930">
    <property type="term" value="F:G protein-coupled receptor activity"/>
    <property type="evidence" value="ECO:0007669"/>
    <property type="project" value="UniProtKB-KW"/>
</dbReference>
<comment type="similarity">
    <text evidence="8">Belongs to the G-protein coupled receptor 1 family.</text>
</comment>
<keyword evidence="12" id="KW-1185">Reference proteome</keyword>
<evidence type="ECO:0000256" key="1">
    <source>
        <dbReference type="ARBA" id="ARBA00004141"/>
    </source>
</evidence>
<dbReference type="PRINTS" id="PR00237">
    <property type="entry name" value="GPCRRHODOPSN"/>
</dbReference>
<dbReference type="Gene3D" id="1.20.1070.10">
    <property type="entry name" value="Rhodopsin 7-helix transmembrane proteins"/>
    <property type="match status" value="1"/>
</dbReference>
<feature type="transmembrane region" description="Helical" evidence="9">
    <location>
        <begin position="70"/>
        <end position="95"/>
    </location>
</feature>
<feature type="non-terminal residue" evidence="11">
    <location>
        <position position="1"/>
    </location>
</feature>
<evidence type="ECO:0000256" key="7">
    <source>
        <dbReference type="ARBA" id="ARBA00023224"/>
    </source>
</evidence>
<dbReference type="Pfam" id="PF00001">
    <property type="entry name" value="7tm_1"/>
    <property type="match status" value="1"/>
</dbReference>
<dbReference type="PROSITE" id="PS50262">
    <property type="entry name" value="G_PROTEIN_RECEP_F1_2"/>
    <property type="match status" value="1"/>
</dbReference>
<dbReference type="EMBL" id="VWZZ01003221">
    <property type="protein sequence ID" value="NXI94375.1"/>
    <property type="molecule type" value="Genomic_DNA"/>
</dbReference>
<keyword evidence="6 8" id="KW-0675">Receptor</keyword>
<evidence type="ECO:0000313" key="11">
    <source>
        <dbReference type="EMBL" id="NXI94375.1"/>
    </source>
</evidence>
<proteinExistence type="inferred from homology"/>
<evidence type="ECO:0000256" key="2">
    <source>
        <dbReference type="ARBA" id="ARBA00022692"/>
    </source>
</evidence>
<sequence length="139" mass="15688">ETNTTDLPLNDMTSESAVSWAVNQSHCILHYSMLAVSGFFIGICLCGLVGNMVVMWFLCFHTKKSPFTVYVLNLATADFLLLLVLLVSLILYLISTAYCSFSFQYQMTNYILTALFLFSYFASMYLLTAMSMERCLSVL</sequence>
<evidence type="ECO:0000313" key="12">
    <source>
        <dbReference type="Proteomes" id="UP000587472"/>
    </source>
</evidence>
<keyword evidence="2 8" id="KW-0812">Transmembrane</keyword>
<dbReference type="Proteomes" id="UP000587472">
    <property type="component" value="Unassembled WGS sequence"/>
</dbReference>
<organism evidence="11 12">
    <name type="scientific">Psophia crepitans</name>
    <name type="common">common trumpeter</name>
    <dbReference type="NCBI Taxonomy" id="54359"/>
    <lineage>
        <taxon>Eukaryota</taxon>
        <taxon>Metazoa</taxon>
        <taxon>Chordata</taxon>
        <taxon>Craniata</taxon>
        <taxon>Vertebrata</taxon>
        <taxon>Euteleostomi</taxon>
        <taxon>Archelosauria</taxon>
        <taxon>Archosauria</taxon>
        <taxon>Dinosauria</taxon>
        <taxon>Saurischia</taxon>
        <taxon>Theropoda</taxon>
        <taxon>Coelurosauria</taxon>
        <taxon>Aves</taxon>
        <taxon>Neognathae</taxon>
        <taxon>Neoaves</taxon>
        <taxon>Gruiformes</taxon>
        <taxon>Psophiidae</taxon>
        <taxon>Psophia</taxon>
    </lineage>
</organism>
<evidence type="ECO:0000256" key="4">
    <source>
        <dbReference type="ARBA" id="ARBA00023040"/>
    </source>
</evidence>
<feature type="transmembrane region" description="Helical" evidence="9">
    <location>
        <begin position="107"/>
        <end position="127"/>
    </location>
</feature>
<keyword evidence="3 9" id="KW-1133">Transmembrane helix</keyword>
<dbReference type="PANTHER" id="PTHR11334:SF68">
    <property type="entry name" value="G-PROTEIN COUPLED RECEPTORS FAMILY 1 PROFILE DOMAIN-CONTAINING PROTEIN-RELATED"/>
    <property type="match status" value="1"/>
</dbReference>
<dbReference type="GO" id="GO:0005886">
    <property type="term" value="C:plasma membrane"/>
    <property type="evidence" value="ECO:0007669"/>
    <property type="project" value="TreeGrafter"/>
</dbReference>
<dbReference type="InterPro" id="IPR017452">
    <property type="entry name" value="GPCR_Rhodpsn_7TM"/>
</dbReference>
<feature type="transmembrane region" description="Helical" evidence="9">
    <location>
        <begin position="28"/>
        <end position="58"/>
    </location>
</feature>
<keyword evidence="4 8" id="KW-0297">G-protein coupled receptor</keyword>
<name>A0A7K9XAD8_9GRUI</name>
<feature type="domain" description="G-protein coupled receptors family 1 profile" evidence="10">
    <location>
        <begin position="50"/>
        <end position="139"/>
    </location>
</feature>